<evidence type="ECO:0000256" key="3">
    <source>
        <dbReference type="PROSITE-ProRule" id="PRU00169"/>
    </source>
</evidence>
<dbReference type="Pfam" id="PF00072">
    <property type="entry name" value="Response_reg"/>
    <property type="match status" value="1"/>
</dbReference>
<dbReference type="PANTHER" id="PTHR44591">
    <property type="entry name" value="STRESS RESPONSE REGULATOR PROTEIN 1"/>
    <property type="match status" value="1"/>
</dbReference>
<dbReference type="Proteomes" id="UP000461162">
    <property type="component" value="Unassembled WGS sequence"/>
</dbReference>
<keyword evidence="6" id="KW-1185">Reference proteome</keyword>
<sequence>MSEAIRVLLVDDEGGFISALSKRLGRRGMSATAVSDGEEALAALDREPVDVMVLDVKMPGMSGMQVLNLVKARHPEVEVILLTGYADMDCALQAMSAGAFDFLVKPVDFELLGCRIMAAARGKSLRTECSVPGADAPGE</sequence>
<name>A0A7K1KPS3_9BACT</name>
<dbReference type="PROSITE" id="PS50110">
    <property type="entry name" value="RESPONSE_REGULATORY"/>
    <property type="match status" value="1"/>
</dbReference>
<protein>
    <submittedName>
        <fullName evidence="5">Response regulator</fullName>
    </submittedName>
</protein>
<dbReference type="PANTHER" id="PTHR44591:SF14">
    <property type="entry name" value="PROTEIN PILG"/>
    <property type="match status" value="1"/>
</dbReference>
<evidence type="ECO:0000256" key="2">
    <source>
        <dbReference type="ARBA" id="ARBA00023012"/>
    </source>
</evidence>
<dbReference type="InterPro" id="IPR001789">
    <property type="entry name" value="Sig_transdc_resp-reg_receiver"/>
</dbReference>
<dbReference type="GO" id="GO:0000160">
    <property type="term" value="P:phosphorelay signal transduction system"/>
    <property type="evidence" value="ECO:0007669"/>
    <property type="project" value="UniProtKB-KW"/>
</dbReference>
<gene>
    <name evidence="5" type="ORF">GKC30_10070</name>
</gene>
<dbReference type="Gene3D" id="3.40.50.2300">
    <property type="match status" value="1"/>
</dbReference>
<keyword evidence="2" id="KW-0902">Two-component regulatory system</keyword>
<reference evidence="5 6" key="1">
    <citation type="submission" date="2019-11" db="EMBL/GenBank/DDBJ databases">
        <title>Pseudodesulfovibrio alkaliphilus, sp. nov., an alkaliphilic sulfate-reducing bacteria from mud volcano of Taman peninsula, Russia.</title>
        <authorList>
            <person name="Frolova A."/>
            <person name="Merkel A.Y."/>
            <person name="Slobodkin A.I."/>
        </authorList>
    </citation>
    <scope>NUCLEOTIDE SEQUENCE [LARGE SCALE GENOMIC DNA]</scope>
    <source>
        <strain evidence="5 6">F-1</strain>
    </source>
</reference>
<proteinExistence type="predicted"/>
<evidence type="ECO:0000256" key="1">
    <source>
        <dbReference type="ARBA" id="ARBA00022553"/>
    </source>
</evidence>
<dbReference type="SUPFAM" id="SSF52172">
    <property type="entry name" value="CheY-like"/>
    <property type="match status" value="1"/>
</dbReference>
<feature type="modified residue" description="4-aspartylphosphate" evidence="3">
    <location>
        <position position="55"/>
    </location>
</feature>
<dbReference type="AlphaFoldDB" id="A0A7K1KPS3"/>
<dbReference type="RefSeq" id="WP_367614080.1">
    <property type="nucleotide sequence ID" value="NZ_WODC01000006.1"/>
</dbReference>
<dbReference type="InterPro" id="IPR011006">
    <property type="entry name" value="CheY-like_superfamily"/>
</dbReference>
<dbReference type="EMBL" id="WODC01000006">
    <property type="protein sequence ID" value="MUM77980.1"/>
    <property type="molecule type" value="Genomic_DNA"/>
</dbReference>
<evidence type="ECO:0000313" key="6">
    <source>
        <dbReference type="Proteomes" id="UP000461162"/>
    </source>
</evidence>
<comment type="caution">
    <text evidence="5">The sequence shown here is derived from an EMBL/GenBank/DDBJ whole genome shotgun (WGS) entry which is preliminary data.</text>
</comment>
<dbReference type="SMART" id="SM00448">
    <property type="entry name" value="REC"/>
    <property type="match status" value="1"/>
</dbReference>
<keyword evidence="1 3" id="KW-0597">Phosphoprotein</keyword>
<organism evidence="5 6">
    <name type="scientific">Pseudodesulfovibrio alkaliphilus</name>
    <dbReference type="NCBI Taxonomy" id="2661613"/>
    <lineage>
        <taxon>Bacteria</taxon>
        <taxon>Pseudomonadati</taxon>
        <taxon>Thermodesulfobacteriota</taxon>
        <taxon>Desulfovibrionia</taxon>
        <taxon>Desulfovibrionales</taxon>
        <taxon>Desulfovibrionaceae</taxon>
    </lineage>
</organism>
<evidence type="ECO:0000313" key="5">
    <source>
        <dbReference type="EMBL" id="MUM77980.1"/>
    </source>
</evidence>
<accession>A0A7K1KPS3</accession>
<feature type="domain" description="Response regulatory" evidence="4">
    <location>
        <begin position="6"/>
        <end position="120"/>
    </location>
</feature>
<evidence type="ECO:0000259" key="4">
    <source>
        <dbReference type="PROSITE" id="PS50110"/>
    </source>
</evidence>
<dbReference type="InterPro" id="IPR050595">
    <property type="entry name" value="Bact_response_regulator"/>
</dbReference>